<dbReference type="EMBL" id="JAYKXP010000048">
    <property type="protein sequence ID" value="KAK7037335.1"/>
    <property type="molecule type" value="Genomic_DNA"/>
</dbReference>
<dbReference type="Gene3D" id="1.10.1280.10">
    <property type="entry name" value="Di-copper center containing domain from catechol oxidase"/>
    <property type="match status" value="1"/>
</dbReference>
<protein>
    <recommendedName>
        <fullName evidence="4 5">Tyrosinase copper-binding domain-containing protein</fullName>
    </recommendedName>
</protein>
<sequence length="356" mass="39776">MVLPQLGLLGLLSLSIPLIFATPVRDSPLKSVRSSLELEARQTGCESLRVRKEWRELSSSEQAAYHQAVKCLMSTPSRRYPGEDNVVNRADDFTRTHMLVNGVAHFTATFLPFHRWFVLQYETALRSDCGYTGPLPYWDWTIDADSSTGVPNSPLFDASTGFGGNGRRVVTEVSSRPGRAGYETCVTDGPYANTTLTLGRTAPDLIYGEHCLSRTFNNGTWDSAGNFLVGDMMASKYYTTSALAPVFEHNDYDSFEVELENGAHMAIHNALRGDMFLEASPNDPLFYLHHGNVDRIWAKWQAANPARLTDFSGWKYQNKTVPVSLDDELPVANLSDDRPIVKDYMDIGVLCYEYSN</sequence>
<name>A0AAW0CEC5_9AGAR</name>
<evidence type="ECO:0000256" key="3">
    <source>
        <dbReference type="SAM" id="SignalP"/>
    </source>
</evidence>
<comment type="caution">
    <text evidence="6">The sequence shown here is derived from an EMBL/GenBank/DDBJ whole genome shotgun (WGS) entry which is preliminary data.</text>
</comment>
<dbReference type="PROSITE" id="PS00498">
    <property type="entry name" value="TYROSINASE_2"/>
    <property type="match status" value="1"/>
</dbReference>
<dbReference type="InterPro" id="IPR002227">
    <property type="entry name" value="Tyrosinase_Cu-bd"/>
</dbReference>
<organism evidence="6 7">
    <name type="scientific">Paramarasmius palmivorus</name>
    <dbReference type="NCBI Taxonomy" id="297713"/>
    <lineage>
        <taxon>Eukaryota</taxon>
        <taxon>Fungi</taxon>
        <taxon>Dikarya</taxon>
        <taxon>Basidiomycota</taxon>
        <taxon>Agaricomycotina</taxon>
        <taxon>Agaricomycetes</taxon>
        <taxon>Agaricomycetidae</taxon>
        <taxon>Agaricales</taxon>
        <taxon>Marasmiineae</taxon>
        <taxon>Marasmiaceae</taxon>
        <taxon>Paramarasmius</taxon>
    </lineage>
</organism>
<feature type="chain" id="PRO_5043440891" description="Tyrosinase copper-binding domain-containing protein" evidence="3">
    <location>
        <begin position="22"/>
        <end position="356"/>
    </location>
</feature>
<reference evidence="6 7" key="1">
    <citation type="submission" date="2024-01" db="EMBL/GenBank/DDBJ databases">
        <title>A draft genome for a cacao thread blight-causing isolate of Paramarasmius palmivorus.</title>
        <authorList>
            <person name="Baruah I.K."/>
            <person name="Bukari Y."/>
            <person name="Amoako-Attah I."/>
            <person name="Meinhardt L.W."/>
            <person name="Bailey B.A."/>
            <person name="Cohen S.P."/>
        </authorList>
    </citation>
    <scope>NUCLEOTIDE SEQUENCE [LARGE SCALE GENOMIC DNA]</scope>
    <source>
        <strain evidence="6 7">GH-12</strain>
    </source>
</reference>
<dbReference type="Proteomes" id="UP001383192">
    <property type="component" value="Unassembled WGS sequence"/>
</dbReference>
<evidence type="ECO:0000259" key="5">
    <source>
        <dbReference type="PROSITE" id="PS00498"/>
    </source>
</evidence>
<evidence type="ECO:0000256" key="1">
    <source>
        <dbReference type="ARBA" id="ARBA00022723"/>
    </source>
</evidence>
<evidence type="ECO:0000256" key="2">
    <source>
        <dbReference type="ARBA" id="ARBA00023008"/>
    </source>
</evidence>
<dbReference type="PANTHER" id="PTHR11474">
    <property type="entry name" value="TYROSINASE FAMILY MEMBER"/>
    <property type="match status" value="1"/>
</dbReference>
<dbReference type="InterPro" id="IPR050316">
    <property type="entry name" value="Tyrosinase/Hemocyanin"/>
</dbReference>
<dbReference type="GO" id="GO:0016491">
    <property type="term" value="F:oxidoreductase activity"/>
    <property type="evidence" value="ECO:0007669"/>
    <property type="project" value="InterPro"/>
</dbReference>
<keyword evidence="7" id="KW-1185">Reference proteome</keyword>
<dbReference type="InterPro" id="IPR008922">
    <property type="entry name" value="Di-copper_centre_dom_sf"/>
</dbReference>
<evidence type="ECO:0000313" key="6">
    <source>
        <dbReference type="EMBL" id="KAK7037335.1"/>
    </source>
</evidence>
<evidence type="ECO:0000259" key="4">
    <source>
        <dbReference type="PROSITE" id="PS00497"/>
    </source>
</evidence>
<feature type="signal peptide" evidence="3">
    <location>
        <begin position="1"/>
        <end position="21"/>
    </location>
</feature>
<dbReference type="PANTHER" id="PTHR11474:SF126">
    <property type="entry name" value="TYROSINASE-LIKE PROTEIN TYR-1-RELATED"/>
    <property type="match status" value="1"/>
</dbReference>
<dbReference type="SUPFAM" id="SSF48056">
    <property type="entry name" value="Di-copper centre-containing domain"/>
    <property type="match status" value="1"/>
</dbReference>
<proteinExistence type="predicted"/>
<accession>A0AAW0CEC5</accession>
<dbReference type="AlphaFoldDB" id="A0AAW0CEC5"/>
<dbReference type="PROSITE" id="PS00497">
    <property type="entry name" value="TYROSINASE_1"/>
    <property type="match status" value="1"/>
</dbReference>
<dbReference type="Pfam" id="PF00264">
    <property type="entry name" value="Tyrosinase"/>
    <property type="match status" value="1"/>
</dbReference>
<feature type="domain" description="Tyrosinase copper-binding" evidence="5">
    <location>
        <begin position="283"/>
        <end position="294"/>
    </location>
</feature>
<feature type="domain" description="Tyrosinase copper-binding" evidence="4">
    <location>
        <begin position="105"/>
        <end position="122"/>
    </location>
</feature>
<evidence type="ECO:0000313" key="7">
    <source>
        <dbReference type="Proteomes" id="UP001383192"/>
    </source>
</evidence>
<dbReference type="GO" id="GO:0046872">
    <property type="term" value="F:metal ion binding"/>
    <property type="evidence" value="ECO:0007669"/>
    <property type="project" value="UniProtKB-KW"/>
</dbReference>
<keyword evidence="2" id="KW-0186">Copper</keyword>
<keyword evidence="1" id="KW-0479">Metal-binding</keyword>
<gene>
    <name evidence="6" type="ORF">VNI00_011326</name>
</gene>
<dbReference type="PRINTS" id="PR00092">
    <property type="entry name" value="TYROSINASE"/>
</dbReference>
<keyword evidence="3" id="KW-0732">Signal</keyword>